<gene>
    <name evidence="1" type="ORF">RDI58_019584</name>
</gene>
<proteinExistence type="predicted"/>
<comment type="caution">
    <text evidence="1">The sequence shown here is derived from an EMBL/GenBank/DDBJ whole genome shotgun (WGS) entry which is preliminary data.</text>
</comment>
<dbReference type="EMBL" id="JBANQN010000008">
    <property type="protein sequence ID" value="KAK6781788.1"/>
    <property type="molecule type" value="Genomic_DNA"/>
</dbReference>
<evidence type="ECO:0000313" key="1">
    <source>
        <dbReference type="EMBL" id="KAK6781788.1"/>
    </source>
</evidence>
<reference evidence="1 2" key="1">
    <citation type="submission" date="2024-02" db="EMBL/GenBank/DDBJ databases">
        <title>de novo genome assembly of Solanum bulbocastanum strain 11H21.</title>
        <authorList>
            <person name="Hosaka A.J."/>
        </authorList>
    </citation>
    <scope>NUCLEOTIDE SEQUENCE [LARGE SCALE GENOMIC DNA]</scope>
    <source>
        <tissue evidence="1">Young leaves</tissue>
    </source>
</reference>
<sequence>MNTQVSNICN</sequence>
<name>A0AAN8T4Q8_SOLBU</name>
<accession>A0AAN8T4Q8</accession>
<protein>
    <submittedName>
        <fullName evidence="1">Uncharacterized protein</fullName>
    </submittedName>
</protein>
<organism evidence="1 2">
    <name type="scientific">Solanum bulbocastanum</name>
    <name type="common">Wild potato</name>
    <dbReference type="NCBI Taxonomy" id="147425"/>
    <lineage>
        <taxon>Eukaryota</taxon>
        <taxon>Viridiplantae</taxon>
        <taxon>Streptophyta</taxon>
        <taxon>Embryophyta</taxon>
        <taxon>Tracheophyta</taxon>
        <taxon>Spermatophyta</taxon>
        <taxon>Magnoliopsida</taxon>
        <taxon>eudicotyledons</taxon>
        <taxon>Gunneridae</taxon>
        <taxon>Pentapetalae</taxon>
        <taxon>asterids</taxon>
        <taxon>lamiids</taxon>
        <taxon>Solanales</taxon>
        <taxon>Solanaceae</taxon>
        <taxon>Solanoideae</taxon>
        <taxon>Solaneae</taxon>
        <taxon>Solanum</taxon>
    </lineage>
</organism>
<evidence type="ECO:0000313" key="2">
    <source>
        <dbReference type="Proteomes" id="UP001371456"/>
    </source>
</evidence>
<dbReference type="Proteomes" id="UP001371456">
    <property type="component" value="Unassembled WGS sequence"/>
</dbReference>
<keyword evidence="2" id="KW-1185">Reference proteome</keyword>